<dbReference type="EMBL" id="LSMT01000669">
    <property type="protein sequence ID" value="PFX15241.1"/>
    <property type="molecule type" value="Genomic_DNA"/>
</dbReference>
<evidence type="ECO:0000256" key="7">
    <source>
        <dbReference type="SAM" id="MobiDB-lite"/>
    </source>
</evidence>
<feature type="compositionally biased region" description="Low complexity" evidence="7">
    <location>
        <begin position="1470"/>
        <end position="1488"/>
    </location>
</feature>
<gene>
    <name evidence="9" type="primary">CIC</name>
    <name evidence="9" type="ORF">AWC38_SpisGene20551</name>
</gene>
<feature type="compositionally biased region" description="Basic and acidic residues" evidence="7">
    <location>
        <begin position="1518"/>
        <end position="1527"/>
    </location>
</feature>
<dbReference type="GO" id="GO:0005634">
    <property type="term" value="C:nucleus"/>
    <property type="evidence" value="ECO:0007669"/>
    <property type="project" value="UniProtKB-UniRule"/>
</dbReference>
<feature type="region of interest" description="Disordered" evidence="7">
    <location>
        <begin position="798"/>
        <end position="864"/>
    </location>
</feature>
<proteinExistence type="predicted"/>
<evidence type="ECO:0000256" key="6">
    <source>
        <dbReference type="PROSITE-ProRule" id="PRU00267"/>
    </source>
</evidence>
<evidence type="ECO:0000256" key="1">
    <source>
        <dbReference type="ARBA" id="ARBA00022553"/>
    </source>
</evidence>
<dbReference type="Gene3D" id="1.10.30.10">
    <property type="entry name" value="High mobility group box domain"/>
    <property type="match status" value="1"/>
</dbReference>
<feature type="compositionally biased region" description="Acidic residues" evidence="7">
    <location>
        <begin position="823"/>
        <end position="838"/>
    </location>
</feature>
<name>A0A2B4RC62_STYPI</name>
<keyword evidence="3 6" id="KW-0238">DNA-binding</keyword>
<feature type="region of interest" description="Disordered" evidence="7">
    <location>
        <begin position="1305"/>
        <end position="1405"/>
    </location>
</feature>
<feature type="compositionally biased region" description="Low complexity" evidence="7">
    <location>
        <begin position="1098"/>
        <end position="1110"/>
    </location>
</feature>
<dbReference type="Proteomes" id="UP000225706">
    <property type="component" value="Unassembled WGS sequence"/>
</dbReference>
<dbReference type="PANTHER" id="PTHR13059">
    <property type="entry name" value="HMG-BOX TRANSCRIPTION FACTOR BBX"/>
    <property type="match status" value="1"/>
</dbReference>
<evidence type="ECO:0000256" key="5">
    <source>
        <dbReference type="ARBA" id="ARBA00023242"/>
    </source>
</evidence>
<evidence type="ECO:0000256" key="4">
    <source>
        <dbReference type="ARBA" id="ARBA00023163"/>
    </source>
</evidence>
<dbReference type="InterPro" id="IPR058606">
    <property type="entry name" value="HTH_Cic_C"/>
</dbReference>
<evidence type="ECO:0000256" key="2">
    <source>
        <dbReference type="ARBA" id="ARBA00023015"/>
    </source>
</evidence>
<dbReference type="SMART" id="SM00398">
    <property type="entry name" value="HMG"/>
    <property type="match status" value="1"/>
</dbReference>
<dbReference type="InterPro" id="IPR036910">
    <property type="entry name" value="HMG_box_dom_sf"/>
</dbReference>
<feature type="domain" description="HMG box" evidence="8">
    <location>
        <begin position="723"/>
        <end position="791"/>
    </location>
</feature>
<dbReference type="GO" id="GO:0000977">
    <property type="term" value="F:RNA polymerase II transcription regulatory region sequence-specific DNA binding"/>
    <property type="evidence" value="ECO:0007669"/>
    <property type="project" value="TreeGrafter"/>
</dbReference>
<feature type="region of interest" description="Disordered" evidence="7">
    <location>
        <begin position="1026"/>
        <end position="1055"/>
    </location>
</feature>
<feature type="region of interest" description="Disordered" evidence="7">
    <location>
        <begin position="68"/>
        <end position="149"/>
    </location>
</feature>
<feature type="compositionally biased region" description="Polar residues" evidence="7">
    <location>
        <begin position="1080"/>
        <end position="1097"/>
    </location>
</feature>
<feature type="compositionally biased region" description="Basic and acidic residues" evidence="7">
    <location>
        <begin position="532"/>
        <end position="550"/>
    </location>
</feature>
<feature type="compositionally biased region" description="Basic and acidic residues" evidence="7">
    <location>
        <begin position="1389"/>
        <end position="1400"/>
    </location>
</feature>
<feature type="region of interest" description="Disordered" evidence="7">
    <location>
        <begin position="376"/>
        <end position="405"/>
    </location>
</feature>
<feature type="compositionally biased region" description="Low complexity" evidence="7">
    <location>
        <begin position="440"/>
        <end position="450"/>
    </location>
</feature>
<feature type="region of interest" description="Disordered" evidence="7">
    <location>
        <begin position="1080"/>
        <end position="1110"/>
    </location>
</feature>
<evidence type="ECO:0000313" key="10">
    <source>
        <dbReference type="Proteomes" id="UP000225706"/>
    </source>
</evidence>
<dbReference type="STRING" id="50429.A0A2B4RC62"/>
<dbReference type="Pfam" id="PF00505">
    <property type="entry name" value="HMG_box"/>
    <property type="match status" value="1"/>
</dbReference>
<keyword evidence="1" id="KW-0597">Phosphoprotein</keyword>
<evidence type="ECO:0000313" key="9">
    <source>
        <dbReference type="EMBL" id="PFX15241.1"/>
    </source>
</evidence>
<dbReference type="FunFam" id="1.10.30.10:FF:000075">
    <property type="entry name" value="Capicua transcriptional repressor a"/>
    <property type="match status" value="1"/>
</dbReference>
<organism evidence="9 10">
    <name type="scientific">Stylophora pistillata</name>
    <name type="common">Smooth cauliflower coral</name>
    <dbReference type="NCBI Taxonomy" id="50429"/>
    <lineage>
        <taxon>Eukaryota</taxon>
        <taxon>Metazoa</taxon>
        <taxon>Cnidaria</taxon>
        <taxon>Anthozoa</taxon>
        <taxon>Hexacorallia</taxon>
        <taxon>Scleractinia</taxon>
        <taxon>Astrocoeniina</taxon>
        <taxon>Pocilloporidae</taxon>
        <taxon>Stylophora</taxon>
    </lineage>
</organism>
<feature type="compositionally biased region" description="Polar residues" evidence="7">
    <location>
        <begin position="520"/>
        <end position="531"/>
    </location>
</feature>
<accession>A0A2B4RC62</accession>
<comment type="caution">
    <text evidence="9">The sequence shown here is derived from an EMBL/GenBank/DDBJ whole genome shotgun (WGS) entry which is preliminary data.</text>
</comment>
<feature type="compositionally biased region" description="Polar residues" evidence="7">
    <location>
        <begin position="897"/>
        <end position="917"/>
    </location>
</feature>
<feature type="compositionally biased region" description="Polar residues" evidence="7">
    <location>
        <begin position="1451"/>
        <end position="1465"/>
    </location>
</feature>
<feature type="region of interest" description="Disordered" evidence="7">
    <location>
        <begin position="1518"/>
        <end position="1540"/>
    </location>
</feature>
<feature type="region of interest" description="Disordered" evidence="7">
    <location>
        <begin position="893"/>
        <end position="928"/>
    </location>
</feature>
<dbReference type="OrthoDB" id="2377365at2759"/>
<keyword evidence="4" id="KW-0804">Transcription</keyword>
<dbReference type="InterPro" id="IPR058607">
    <property type="entry name" value="HMG-box_Cic-like"/>
</dbReference>
<feature type="region of interest" description="Disordered" evidence="7">
    <location>
        <begin position="298"/>
        <end position="323"/>
    </location>
</feature>
<evidence type="ECO:0000259" key="8">
    <source>
        <dbReference type="PROSITE" id="PS50118"/>
    </source>
</evidence>
<feature type="compositionally biased region" description="Polar residues" evidence="7">
    <location>
        <begin position="1326"/>
        <end position="1339"/>
    </location>
</feature>
<dbReference type="GO" id="GO:0000981">
    <property type="term" value="F:DNA-binding transcription factor activity, RNA polymerase II-specific"/>
    <property type="evidence" value="ECO:0007669"/>
    <property type="project" value="TreeGrafter"/>
</dbReference>
<dbReference type="SUPFAM" id="SSF47095">
    <property type="entry name" value="HMG-box"/>
    <property type="match status" value="1"/>
</dbReference>
<feature type="DNA-binding region" description="HMG box" evidence="6">
    <location>
        <begin position="723"/>
        <end position="791"/>
    </location>
</feature>
<protein>
    <submittedName>
        <fullName evidence="9">Protein capicua-like</fullName>
    </submittedName>
</protein>
<feature type="region of interest" description="Disordered" evidence="7">
    <location>
        <begin position="428"/>
        <end position="450"/>
    </location>
</feature>
<evidence type="ECO:0000256" key="3">
    <source>
        <dbReference type="ARBA" id="ARBA00023125"/>
    </source>
</evidence>
<dbReference type="PROSITE" id="PS50118">
    <property type="entry name" value="HMG_BOX_2"/>
    <property type="match status" value="1"/>
</dbReference>
<keyword evidence="2" id="KW-0805">Transcription regulation</keyword>
<feature type="compositionally biased region" description="Polar residues" evidence="7">
    <location>
        <begin position="391"/>
        <end position="405"/>
    </location>
</feature>
<feature type="compositionally biased region" description="Polar residues" evidence="7">
    <location>
        <begin position="140"/>
        <end position="149"/>
    </location>
</feature>
<feature type="compositionally biased region" description="Polar residues" evidence="7">
    <location>
        <begin position="104"/>
        <end position="114"/>
    </location>
</feature>
<keyword evidence="5 6" id="KW-0539">Nucleus</keyword>
<dbReference type="CDD" id="cd21990">
    <property type="entry name" value="HMG-box_CIC-like"/>
    <property type="match status" value="1"/>
</dbReference>
<dbReference type="Pfam" id="PF25981">
    <property type="entry name" value="HTH_Cic_C"/>
    <property type="match status" value="1"/>
</dbReference>
<feature type="compositionally biased region" description="Basic and acidic residues" evidence="7">
    <location>
        <begin position="68"/>
        <end position="89"/>
    </location>
</feature>
<sequence>MPLTVDEDLNAKENMNRKTRVRRGNLGKKSNEYGFASEDTKIAQCDNQDIFNVNNQLSRNLAKRNLSKELDHESQCETHDLYTRDEKGTRNGNMDGDPFVPPKCTSTPAVVSQDSDFKPRSPQKRRKAYEEGNCLKRIPSGSNVSDGNINPVSSSTVVRHLAFVENNNVANDLLEEENTDSAISDEEIESGFDKFNNRQKTPRQPVSVNRTENIVSRTPTPTQQKYKKGDIVQMENGVRKKFNGKQWRRLCSREGCNKESQRRGYCSRHLSLKGKSLSKGVGIPGQKKGKLHGKELTWESGNESEGSVEGEVSGKGNGHHKDLNDKETEAAFSLVSLSNSRCATPFSNPATPLPNSPVPGQSPSPLPYGNCFNRSTTPGQHRSVTPVRTWATATTPRSGRSSSTELLSPFFPSGLSLSNAVSPDSGILCREESGSRASNTSSLMSPLPLLSPITPTKRTFSPISPPACTYHSFSPIPCTPPAITGKRTVSLPAPSAITPPRDKAGRVMYSPIPTQPLPVASNSTFVPFSQDTNKKGQSDQEKRMETEDDKTLTTETVEDGTEVQLQKNLQCKEDQDVYTKGSQAESTEFIPKVQLPPVQVNTIQISVYPWQCLLPQLYHVPGNSLQQNETSDVNISLHGGQSTTELTKMDRSENPGSMSLVGGEGTNHGIGGDRKLENKTCVTSGPNTRKRTRSASFSSQDEGKPPVKIPAPSYQAKQEREHIRRPMNAFMIFSKRHRALVHQKHPHQDNRTVSKILGEWWYNLPAKDKQKYVDLAAQVKEAHFRAYPDWKWCTKDRKKSPRKVSDRTESSDSVGGDGVEFTNNEEQEGIFDSENDETVEAKPRLRSKRSLSTPAHQQDPCLKEAVHRPYTPQPVSTTQHSLFELAQMCSELDDKTNPSTKPSVSNNKNITFEQQTNDGMSESEDDDIGSEELMCNENIDVNDKESDDSDEEELTNRVFPQQRFSPVPFAGRRSQTPDLGKIRYSPIEFPAKRAVTPNIYEQMASKNHSHDISGKGASKVVDFSFKAPKGLPHSNKSMDRTTETAKSQNSQFVRPKLPMAKSYSPGLTVSGYFQPTGSVFRPSQPSSGAASSKNVLNTSESTSKVDVSTSDVSQSSFSQPVLFPSNFTKYSPATNLPSTSYAAHGSQVKPYRGSSHAGLVPSTNQTVKVIDSAQKVPVIGEDETKQSHAASSVSTSVPLATQVAWAGASDSSFLSPLTVSVATHASPPFHKNTKTTLALSPVAKGVQLKSIAPMLSPPLLASSPSGEKPSQRVLLAKKPAGHPAGKMVDVKQGCPSHRGLGYCNISPAEQHTSTPPLPNPPKTPLGSFSRQAHVGSSNVPPRPAPLSPKGPSPCASLLSPKGGEGIHEISSAPGHSSSLRQPSKPLPDNCERQANLDRNDAPTTHQIGKPILKRFIADGMEEVLSEVNFERQFAELPEYSPYHRQAREGRLTNNKRGVLSSNTPNADDPGSQSSMSQERSSSGVSSSEESVHGAGLRTTSMPSLDALAEVAVLEHGLKDADREDKAEPGSPTLSPHKKPVDQRRAVILQLFHDHGYFPSDAVTTICQQRHTDLFQTKGTLQLKIREVRQKIMHKSGGGNSNTWS</sequence>
<reference evidence="10" key="1">
    <citation type="journal article" date="2017" name="bioRxiv">
        <title>Comparative analysis of the genomes of Stylophora pistillata and Acropora digitifera provides evidence for extensive differences between species of corals.</title>
        <authorList>
            <person name="Voolstra C.R."/>
            <person name="Li Y."/>
            <person name="Liew Y.J."/>
            <person name="Baumgarten S."/>
            <person name="Zoccola D."/>
            <person name="Flot J.-F."/>
            <person name="Tambutte S."/>
            <person name="Allemand D."/>
            <person name="Aranda M."/>
        </authorList>
    </citation>
    <scope>NUCLEOTIDE SEQUENCE [LARGE SCALE GENOMIC DNA]</scope>
</reference>
<feature type="region of interest" description="Disordered" evidence="7">
    <location>
        <begin position="636"/>
        <end position="720"/>
    </location>
</feature>
<keyword evidence="10" id="KW-1185">Reference proteome</keyword>
<feature type="compositionally biased region" description="Polar residues" evidence="7">
    <location>
        <begin position="636"/>
        <end position="646"/>
    </location>
</feature>
<feature type="region of interest" description="Disordered" evidence="7">
    <location>
        <begin position="1444"/>
        <end position="1500"/>
    </location>
</feature>
<feature type="compositionally biased region" description="Low complexity" evidence="7">
    <location>
        <begin position="299"/>
        <end position="311"/>
    </location>
</feature>
<feature type="region of interest" description="Disordered" evidence="7">
    <location>
        <begin position="1141"/>
        <end position="1160"/>
    </location>
</feature>
<feature type="compositionally biased region" description="Pro residues" evidence="7">
    <location>
        <begin position="1340"/>
        <end position="1351"/>
    </location>
</feature>
<dbReference type="InterPro" id="IPR009071">
    <property type="entry name" value="HMG_box_dom"/>
</dbReference>
<dbReference type="PANTHER" id="PTHR13059:SF13">
    <property type="entry name" value="PROTEIN CAPICUA HOMOLOG"/>
    <property type="match status" value="1"/>
</dbReference>
<dbReference type="InterPro" id="IPR052412">
    <property type="entry name" value="CC-Dev_Transcription_Reg"/>
</dbReference>
<feature type="region of interest" description="Disordered" evidence="7">
    <location>
        <begin position="520"/>
        <end position="550"/>
    </location>
</feature>